<name>A0A292IGX5_9MOLU</name>
<keyword evidence="2" id="KW-1185">Reference proteome</keyword>
<dbReference type="KEGG" id="mamp:MAMA39_00540"/>
<evidence type="ECO:0000313" key="1">
    <source>
        <dbReference type="EMBL" id="CDN40179.1"/>
    </source>
</evidence>
<reference evidence="1 2" key="1">
    <citation type="journal article" date="2015" name="Clin. Infect. Dis.">
        <title>Genomic Investigations unmask Mycoplasma amphoriforme, a new respiratory pathogen.</title>
        <authorList>
            <person name="Gillespie S.H."/>
            <person name="Ling C.L."/>
            <person name="Oravcova K."/>
            <person name="Pinheiro M."/>
            <person name="Wells L."/>
            <person name="Bryant J.M."/>
            <person name="McHugh T.D."/>
            <person name="Bebear C."/>
            <person name="Webster D."/>
            <person name="Harris S.R."/>
            <person name="Seth-Smith H.M."/>
            <person name="Thomson N.R."/>
        </authorList>
    </citation>
    <scope>NUCLEOTIDE SEQUENCE [LARGE SCALE GENOMIC DNA]</scope>
    <source>
        <strain evidence="1 2">A39</strain>
    </source>
</reference>
<organism evidence="1 2">
    <name type="scientific">Mycoplasma amphoriforme A39</name>
    <dbReference type="NCBI Taxonomy" id="572419"/>
    <lineage>
        <taxon>Bacteria</taxon>
        <taxon>Bacillati</taxon>
        <taxon>Mycoplasmatota</taxon>
        <taxon>Mollicutes</taxon>
        <taxon>Mycoplasmataceae</taxon>
        <taxon>Mycoplasma</taxon>
    </lineage>
</organism>
<dbReference type="Proteomes" id="UP000261764">
    <property type="component" value="Chromosome I"/>
</dbReference>
<proteinExistence type="predicted"/>
<accession>A0A292IGX5</accession>
<sequence>MIYKHVSKISYDLLVCNDVVYNYLLNLKNESSFFKNMPRKSFLNLENVDFSNFNTILILYFNDSLIELRNLNEKLVRAKKDITYSLLEGEFIHIMNRDEESKSACFECYYERIISRMNSENYFRFIELQKNFSEKIKDSKDDLSLLVLMISILEIVLKNSSIYLDGFGMNNRLLKLFVPTFEINYDYLLKMPFCKVCGSESKMIAHENNLDLMKFLRVTKAKNDKN</sequence>
<gene>
    <name evidence="1" type="ORF">MAMA39_00540</name>
</gene>
<dbReference type="AlphaFoldDB" id="A0A292IGX5"/>
<dbReference type="EMBL" id="HG937516">
    <property type="protein sequence ID" value="CDN40179.1"/>
    <property type="molecule type" value="Genomic_DNA"/>
</dbReference>
<evidence type="ECO:0000313" key="2">
    <source>
        <dbReference type="Proteomes" id="UP000261764"/>
    </source>
</evidence>
<protein>
    <submittedName>
        <fullName evidence="1">Uncharacterized protein</fullName>
    </submittedName>
</protein>
<dbReference type="Gene3D" id="3.40.50.720">
    <property type="entry name" value="NAD(P)-binding Rossmann-like Domain"/>
    <property type="match status" value="1"/>
</dbReference>